<dbReference type="Proteomes" id="UP000198398">
    <property type="component" value="Plasmid unnamed1"/>
</dbReference>
<evidence type="ECO:0000313" key="2">
    <source>
        <dbReference type="Proteomes" id="UP000198398"/>
    </source>
</evidence>
<gene>
    <name evidence="1" type="ORF">CFK39_15520</name>
</gene>
<keyword evidence="1" id="KW-0614">Plasmid</keyword>
<dbReference type="EMBL" id="CP022317">
    <property type="protein sequence ID" value="ASK67254.1"/>
    <property type="molecule type" value="Genomic_DNA"/>
</dbReference>
<protein>
    <submittedName>
        <fullName evidence="1">Uncharacterized protein</fullName>
    </submittedName>
</protein>
<organism evidence="1 2">
    <name type="scientific">Brachybacterium avium</name>
    <dbReference type="NCBI Taxonomy" id="2017485"/>
    <lineage>
        <taxon>Bacteria</taxon>
        <taxon>Bacillati</taxon>
        <taxon>Actinomycetota</taxon>
        <taxon>Actinomycetes</taxon>
        <taxon>Micrococcales</taxon>
        <taxon>Dermabacteraceae</taxon>
        <taxon>Brachybacterium</taxon>
    </lineage>
</organism>
<geneLocation type="plasmid" evidence="2">
    <name>unnamed1 sequence</name>
</geneLocation>
<evidence type="ECO:0000313" key="1">
    <source>
        <dbReference type="EMBL" id="ASK67254.1"/>
    </source>
</evidence>
<keyword evidence="2" id="KW-1185">Reference proteome</keyword>
<dbReference type="AlphaFoldDB" id="A0A220UG95"/>
<name>A0A220UG95_9MICO</name>
<accession>A0A220UG95</accession>
<sequence>MPTTWHARLDWASTATTTTDALESLLDELADHSPAGSVSPDGLHGSVMLFLESAQLEDAIADAIAIVRAALQRSVPTADVVGVDVRDGDALDRELEQPVFPGVVGYAEIAEIAGVSRQRARAFTKIDGFPAPVIVTAQGPLMARAAVERWLETRNTRPGRPTTS</sequence>
<proteinExistence type="predicted"/>
<dbReference type="KEGG" id="brv:CFK39_15520"/>
<dbReference type="RefSeq" id="WP_089066486.1">
    <property type="nucleotide sequence ID" value="NZ_CP022317.1"/>
</dbReference>
<dbReference type="OrthoDB" id="3837984at2"/>
<reference evidence="1 2" key="1">
    <citation type="submission" date="2017-07" db="EMBL/GenBank/DDBJ databases">
        <title>Brachybacterium sp. VR2415.</title>
        <authorList>
            <person name="Tak E.J."/>
            <person name="Bae J.-W."/>
        </authorList>
    </citation>
    <scope>NUCLEOTIDE SEQUENCE [LARGE SCALE GENOMIC DNA]</scope>
    <source>
        <strain evidence="1 2">VR2415</strain>
        <plasmid evidence="2">unnamed1 sequence</plasmid>
    </source>
</reference>